<gene>
    <name evidence="2" type="ORF">FL622_00755</name>
</gene>
<dbReference type="RefSeq" id="WP_092052407.1">
    <property type="nucleotide sequence ID" value="NZ_FOJJ01000001.1"/>
</dbReference>
<evidence type="ECO:0008006" key="4">
    <source>
        <dbReference type="Google" id="ProtNLM"/>
    </source>
</evidence>
<keyword evidence="1" id="KW-0472">Membrane</keyword>
<comment type="caution">
    <text evidence="2">The sequence shown here is derived from an EMBL/GenBank/DDBJ whole genome shotgun (WGS) entry which is preliminary data.</text>
</comment>
<protein>
    <recommendedName>
        <fullName evidence="4">DUF3311 domain-containing protein</fullName>
    </recommendedName>
</protein>
<reference evidence="2 3" key="1">
    <citation type="submission" date="2019-07" db="EMBL/GenBank/DDBJ databases">
        <title>Insights of Desulfuromonas acetexigens electromicrobiology.</title>
        <authorList>
            <person name="Katuri K."/>
            <person name="Sapireddy V."/>
            <person name="Shaw D.R."/>
            <person name="Saikaly P."/>
        </authorList>
    </citation>
    <scope>NUCLEOTIDE SEQUENCE [LARGE SCALE GENOMIC DNA]</scope>
    <source>
        <strain evidence="2 3">2873</strain>
    </source>
</reference>
<proteinExistence type="predicted"/>
<sequence>MTGGQSSSSQFKEAWVIFFILGIIMINYPFIHIFNKDITLFGIPLLVLYFLLGWPLSILVIYLFTRRVSNLTKGPPETAGGSGDE</sequence>
<accession>A0A550JKM7</accession>
<dbReference type="OrthoDB" id="5402297at2"/>
<organism evidence="2 3">
    <name type="scientific">Trichloromonas acetexigens</name>
    <dbReference type="NCBI Taxonomy" id="38815"/>
    <lineage>
        <taxon>Bacteria</taxon>
        <taxon>Pseudomonadati</taxon>
        <taxon>Thermodesulfobacteriota</taxon>
        <taxon>Desulfuromonadia</taxon>
        <taxon>Desulfuromonadales</taxon>
        <taxon>Trichloromonadaceae</taxon>
        <taxon>Trichloromonas</taxon>
    </lineage>
</organism>
<feature type="transmembrane region" description="Helical" evidence="1">
    <location>
        <begin position="40"/>
        <end position="64"/>
    </location>
</feature>
<evidence type="ECO:0000256" key="1">
    <source>
        <dbReference type="SAM" id="Phobius"/>
    </source>
</evidence>
<keyword evidence="3" id="KW-1185">Reference proteome</keyword>
<keyword evidence="1" id="KW-0812">Transmembrane</keyword>
<feature type="transmembrane region" description="Helical" evidence="1">
    <location>
        <begin position="14"/>
        <end position="34"/>
    </location>
</feature>
<evidence type="ECO:0000313" key="2">
    <source>
        <dbReference type="EMBL" id="TRO83745.1"/>
    </source>
</evidence>
<dbReference type="AlphaFoldDB" id="A0A550JKM7"/>
<evidence type="ECO:0000313" key="3">
    <source>
        <dbReference type="Proteomes" id="UP000317155"/>
    </source>
</evidence>
<keyword evidence="1" id="KW-1133">Transmembrane helix</keyword>
<dbReference type="Proteomes" id="UP000317155">
    <property type="component" value="Unassembled WGS sequence"/>
</dbReference>
<dbReference type="EMBL" id="VJVV01000001">
    <property type="protein sequence ID" value="TRO83745.1"/>
    <property type="molecule type" value="Genomic_DNA"/>
</dbReference>
<name>A0A550JKM7_9BACT</name>